<comment type="caution">
    <text evidence="1">The sequence shown here is derived from an EMBL/GenBank/DDBJ whole genome shotgun (WGS) entry which is preliminary data.</text>
</comment>
<dbReference type="EMBL" id="JAIWYP010000009">
    <property type="protein sequence ID" value="KAH3771806.1"/>
    <property type="molecule type" value="Genomic_DNA"/>
</dbReference>
<accession>A0A9D4E3M8</accession>
<protein>
    <submittedName>
        <fullName evidence="1">Uncharacterized protein</fullName>
    </submittedName>
</protein>
<evidence type="ECO:0000313" key="1">
    <source>
        <dbReference type="EMBL" id="KAH3771806.1"/>
    </source>
</evidence>
<reference evidence="1" key="2">
    <citation type="submission" date="2020-11" db="EMBL/GenBank/DDBJ databases">
        <authorList>
            <person name="McCartney M.A."/>
            <person name="Auch B."/>
            <person name="Kono T."/>
            <person name="Mallez S."/>
            <person name="Becker A."/>
            <person name="Gohl D.M."/>
            <person name="Silverstein K.A.T."/>
            <person name="Koren S."/>
            <person name="Bechman K.B."/>
            <person name="Herman A."/>
            <person name="Abrahante J.E."/>
            <person name="Garbe J."/>
        </authorList>
    </citation>
    <scope>NUCLEOTIDE SEQUENCE</scope>
    <source>
        <strain evidence="1">Duluth1</strain>
        <tissue evidence="1">Whole animal</tissue>
    </source>
</reference>
<proteinExistence type="predicted"/>
<dbReference type="AlphaFoldDB" id="A0A9D4E3M8"/>
<evidence type="ECO:0000313" key="2">
    <source>
        <dbReference type="Proteomes" id="UP000828390"/>
    </source>
</evidence>
<keyword evidence="2" id="KW-1185">Reference proteome</keyword>
<sequence length="58" mass="6264">MEVLNINKVRLGTMDVATSALVRTLLITSIGALQDVPSTRTLMRPALSCPTRRIQAVA</sequence>
<organism evidence="1 2">
    <name type="scientific">Dreissena polymorpha</name>
    <name type="common">Zebra mussel</name>
    <name type="synonym">Mytilus polymorpha</name>
    <dbReference type="NCBI Taxonomy" id="45954"/>
    <lineage>
        <taxon>Eukaryota</taxon>
        <taxon>Metazoa</taxon>
        <taxon>Spiralia</taxon>
        <taxon>Lophotrochozoa</taxon>
        <taxon>Mollusca</taxon>
        <taxon>Bivalvia</taxon>
        <taxon>Autobranchia</taxon>
        <taxon>Heteroconchia</taxon>
        <taxon>Euheterodonta</taxon>
        <taxon>Imparidentia</taxon>
        <taxon>Neoheterodontei</taxon>
        <taxon>Myida</taxon>
        <taxon>Dreissenoidea</taxon>
        <taxon>Dreissenidae</taxon>
        <taxon>Dreissena</taxon>
    </lineage>
</organism>
<gene>
    <name evidence="1" type="ORF">DPMN_173135</name>
</gene>
<reference evidence="1" key="1">
    <citation type="journal article" date="2019" name="bioRxiv">
        <title>The Genome of the Zebra Mussel, Dreissena polymorpha: A Resource for Invasive Species Research.</title>
        <authorList>
            <person name="McCartney M.A."/>
            <person name="Auch B."/>
            <person name="Kono T."/>
            <person name="Mallez S."/>
            <person name="Zhang Y."/>
            <person name="Obille A."/>
            <person name="Becker A."/>
            <person name="Abrahante J.E."/>
            <person name="Garbe J."/>
            <person name="Badalamenti J.P."/>
            <person name="Herman A."/>
            <person name="Mangelson H."/>
            <person name="Liachko I."/>
            <person name="Sullivan S."/>
            <person name="Sone E.D."/>
            <person name="Koren S."/>
            <person name="Silverstein K.A.T."/>
            <person name="Beckman K.B."/>
            <person name="Gohl D.M."/>
        </authorList>
    </citation>
    <scope>NUCLEOTIDE SEQUENCE</scope>
    <source>
        <strain evidence="1">Duluth1</strain>
        <tissue evidence="1">Whole animal</tissue>
    </source>
</reference>
<name>A0A9D4E3M8_DREPO</name>
<dbReference type="Proteomes" id="UP000828390">
    <property type="component" value="Unassembled WGS sequence"/>
</dbReference>